<protein>
    <recommendedName>
        <fullName evidence="5">Pilus assembly protein PilZ</fullName>
    </recommendedName>
</protein>
<dbReference type="Gene3D" id="2.40.10.220">
    <property type="entry name" value="predicted glycosyltransferase like domains"/>
    <property type="match status" value="1"/>
</dbReference>
<keyword evidence="4" id="KW-1185">Reference proteome</keyword>
<dbReference type="InterPro" id="IPR009926">
    <property type="entry name" value="T3SS_YcgR_PilZN"/>
</dbReference>
<dbReference type="GO" id="GO:0035438">
    <property type="term" value="F:cyclic-di-GMP binding"/>
    <property type="evidence" value="ECO:0007669"/>
    <property type="project" value="InterPro"/>
</dbReference>
<evidence type="ECO:0000259" key="2">
    <source>
        <dbReference type="Pfam" id="PF12945"/>
    </source>
</evidence>
<name>A0A6I2UGT0_9FIRM</name>
<sequence length="226" mass="25001">MRKGERKPADMVLKIGARLTFFPLSTENGVASRVEDISGNKLMVAMPVDEKGVPVIPMPGEEMVCRMAGEGCYYQFRTVYLDKGKAPIPVWFVRKPEFVEKVQNREFVRISVDYPVILRPLDENGAMGGMIFTKAVDISGGGLAVMNETMLPLGSKAVLELDNIPGVGMLRITGKVVRCVKVAAAGDNVFHVGFQFLDLSRQHQNRLVKFIFDIQRQSLAKGIGKK</sequence>
<evidence type="ECO:0008006" key="5">
    <source>
        <dbReference type="Google" id="ProtNLM"/>
    </source>
</evidence>
<dbReference type="Pfam" id="PF12945">
    <property type="entry name" value="PilZNR"/>
    <property type="match status" value="1"/>
</dbReference>
<dbReference type="RefSeq" id="WP_154406937.1">
    <property type="nucleotide sequence ID" value="NZ_VUNR01000012.1"/>
</dbReference>
<comment type="caution">
    <text evidence="3">The sequence shown here is derived from an EMBL/GenBank/DDBJ whole genome shotgun (WGS) entry which is preliminary data.</text>
</comment>
<gene>
    <name evidence="3" type="ORF">FYJ84_07215</name>
</gene>
<dbReference type="InterPro" id="IPR009875">
    <property type="entry name" value="PilZ_domain"/>
</dbReference>
<reference evidence="3 4" key="1">
    <citation type="submission" date="2019-08" db="EMBL/GenBank/DDBJ databases">
        <title>In-depth cultivation of the pig gut microbiome towards novel bacterial diversity and tailored functional studies.</title>
        <authorList>
            <person name="Wylensek D."/>
            <person name="Hitch T.C.A."/>
            <person name="Clavel T."/>
        </authorList>
    </citation>
    <scope>NUCLEOTIDE SEQUENCE [LARGE SCALE GENOMIC DNA]</scope>
    <source>
        <strain evidence="3 4">WCA-693-APC-5D-A</strain>
    </source>
</reference>
<evidence type="ECO:0000313" key="3">
    <source>
        <dbReference type="EMBL" id="MSU08770.1"/>
    </source>
</evidence>
<dbReference type="SUPFAM" id="SSF141371">
    <property type="entry name" value="PilZ domain-like"/>
    <property type="match status" value="1"/>
</dbReference>
<dbReference type="AlphaFoldDB" id="A0A6I2UGT0"/>
<accession>A0A6I2UGT0</accession>
<feature type="domain" description="Type III secretion system flagellar brake protein YcgR PilZN" evidence="2">
    <location>
        <begin position="14"/>
        <end position="96"/>
    </location>
</feature>
<evidence type="ECO:0000259" key="1">
    <source>
        <dbReference type="Pfam" id="PF07238"/>
    </source>
</evidence>
<feature type="domain" description="PilZ" evidence="1">
    <location>
        <begin position="103"/>
        <end position="212"/>
    </location>
</feature>
<evidence type="ECO:0000313" key="4">
    <source>
        <dbReference type="Proteomes" id="UP000433181"/>
    </source>
</evidence>
<dbReference type="Proteomes" id="UP000433181">
    <property type="component" value="Unassembled WGS sequence"/>
</dbReference>
<organism evidence="3 4">
    <name type="scientific">Anaerovibrio slackiae</name>
    <dbReference type="NCBI Taxonomy" id="2652309"/>
    <lineage>
        <taxon>Bacteria</taxon>
        <taxon>Bacillati</taxon>
        <taxon>Bacillota</taxon>
        <taxon>Negativicutes</taxon>
        <taxon>Selenomonadales</taxon>
        <taxon>Selenomonadaceae</taxon>
        <taxon>Anaerovibrio</taxon>
    </lineage>
</organism>
<proteinExistence type="predicted"/>
<dbReference type="EMBL" id="VUNR01000012">
    <property type="protein sequence ID" value="MSU08770.1"/>
    <property type="molecule type" value="Genomic_DNA"/>
</dbReference>
<dbReference type="GeneID" id="96778702"/>
<dbReference type="Pfam" id="PF07238">
    <property type="entry name" value="PilZ"/>
    <property type="match status" value="1"/>
</dbReference>